<feature type="transmembrane region" description="Helical" evidence="2">
    <location>
        <begin position="6"/>
        <end position="24"/>
    </location>
</feature>
<feature type="domain" description="Csf1 N-terminal" evidence="3">
    <location>
        <begin position="17"/>
        <end position="839"/>
    </location>
</feature>
<feature type="region of interest" description="Disordered" evidence="1">
    <location>
        <begin position="1158"/>
        <end position="1195"/>
    </location>
</feature>
<name>A0A9P4ILN0_9PEZI</name>
<evidence type="ECO:0000259" key="3">
    <source>
        <dbReference type="Pfam" id="PF21678"/>
    </source>
</evidence>
<accession>A0A9P4ILN0</accession>
<feature type="region of interest" description="Disordered" evidence="1">
    <location>
        <begin position="1208"/>
        <end position="1247"/>
    </location>
</feature>
<feature type="compositionally biased region" description="Basic residues" evidence="1">
    <location>
        <begin position="542"/>
        <end position="552"/>
    </location>
</feature>
<feature type="compositionally biased region" description="Low complexity" evidence="1">
    <location>
        <begin position="3057"/>
        <end position="3070"/>
    </location>
</feature>
<feature type="region of interest" description="Disordered" evidence="1">
    <location>
        <begin position="525"/>
        <end position="552"/>
    </location>
</feature>
<feature type="non-terminal residue" evidence="5">
    <location>
        <position position="1"/>
    </location>
</feature>
<keyword evidence="2" id="KW-0472">Membrane</keyword>
<dbReference type="PANTHER" id="PTHR32085:SF3">
    <property type="entry name" value="PROTEIN CSF1"/>
    <property type="match status" value="1"/>
</dbReference>
<organism evidence="5 6">
    <name type="scientific">Rhizodiscina lignyota</name>
    <dbReference type="NCBI Taxonomy" id="1504668"/>
    <lineage>
        <taxon>Eukaryota</taxon>
        <taxon>Fungi</taxon>
        <taxon>Dikarya</taxon>
        <taxon>Ascomycota</taxon>
        <taxon>Pezizomycotina</taxon>
        <taxon>Dothideomycetes</taxon>
        <taxon>Pleosporomycetidae</taxon>
        <taxon>Aulographales</taxon>
        <taxon>Rhizodiscinaceae</taxon>
        <taxon>Rhizodiscina</taxon>
    </lineage>
</organism>
<dbReference type="PANTHER" id="PTHR32085">
    <property type="entry name" value="PROTEIN CSF1"/>
    <property type="match status" value="1"/>
</dbReference>
<feature type="compositionally biased region" description="Polar residues" evidence="1">
    <location>
        <begin position="1233"/>
        <end position="1243"/>
    </location>
</feature>
<keyword evidence="2" id="KW-1133">Transmembrane helix</keyword>
<feature type="compositionally biased region" description="Low complexity" evidence="1">
    <location>
        <begin position="1158"/>
        <end position="1180"/>
    </location>
</feature>
<keyword evidence="6" id="KW-1185">Reference proteome</keyword>
<gene>
    <name evidence="5" type="ORF">NA57DRAFT_34014</name>
</gene>
<evidence type="ECO:0000256" key="1">
    <source>
        <dbReference type="SAM" id="MobiDB-lite"/>
    </source>
</evidence>
<evidence type="ECO:0000256" key="2">
    <source>
        <dbReference type="SAM" id="Phobius"/>
    </source>
</evidence>
<dbReference type="EMBL" id="ML978123">
    <property type="protein sequence ID" value="KAF2101704.1"/>
    <property type="molecule type" value="Genomic_DNA"/>
</dbReference>
<sequence>FYRVFLVELLTCGILTIFFLFYFNRLFSTLVSYGIRAYTWRAYRAYIDIQALQISFLGGRIFFKDLRYHAHNETIFVHGGFITWRYWLSRVREAEVHTAADTKKPTGRSTSRGTSNSQDSKDADSIEKGGSQTNKSLPCRIEIKVSGVEAFLYNRSPAYDFIIENVVRANGNVQTHFDDSEKPEVISPFTSSSSEEKESPLSDDAGPGHHAHAVYRKPPLPAFLRLFPIYVECNKAAAVLGNENTKSILTAKIDSASGVFEAGHAGPLDIYKQIFQFDVIHPVITIKPNPDFKEMQLATAVRLKDEALNGPPGDGKKSSKYLRRPKKAWHFLERLSPSFRKSFESVATRVAEKTKFRMTSVSPLLPGQERWIGLSRYLDDEKSDEHNEWDPIEYAKSSTIADISRIEFSFYWDVPGPVSSLSDDMAAGAPADPEDMNGTLPPEYGMNLHVHGGTVNYGPWADRQRINFQSIFFPPTYVDAVPSKRLGAGQYRVNSVFKLYMCVEEDVTLRIPFRENSKDWKWKGQAENMVSSHKSGKEKNGKAKSRRRFRHRDKTGAAPNLRPFAWIDIKVFKDTTINYNMDVYARKDGFRSFLIGDIRGTELSSSVNHGLLWRSGSFGLDCDLSYPLGWNALRKWRFDIASRDLEIFILRDHLFLLTDMILDWSSGPPPDYFTFVPFVYSLNLDFQNFKLYLNTNDANIINEPSSFEDNTFVILHGQRLFGDVRIPLDRYRPVKNEIPFNVKGLDFGLDTCMPPKTTMGTFAPYRKVATLEEVTLRGSHTAFTDTSIALTDTLVFDIHGSKFFLLMYGFLAHHFVRIKENYFGDDLHFRTLEEYQQMIVEGDALGEFEADKISNRGNDLDVILSIVVDDASAALPSNIYNASDNVTIDVPYATVDLRITNYYMDLMLDLSPLSVSLGNVTFDQDVPQNSTGQTQIFIDSVHLMGNRLFGLPPVEPAYVENWDVDVGDISGECLEDFLSILAKVAQASPVAFGDAENTLPVANPIVLHAITFLQLRTASIHLWLHVDEDAILVDLKPASVEFNDWANQLFSGRVNVIVPDIVVACVDRRSLSRHSGRSRQRQQVRTHAYLQTSVTLNVLQRKANFEHERSLQQAHLRLHDKRTQRAQFLILADKGHSASRQAEATALVEPPASVLPSLPAPVASEPSISGAGSEASSSASTFGRGRSAPSSVASSYFVPKRRLRRRASEGSLAESVVRSRTGLGRQKRDRSARQSSSHTTVAFSSPIAAPTYPMDNVDLDLSEVPDLPNKTGSTESGNGDTTLFFDDRTTDIFDESFEHTSIIVRVSSGLRCLVSPGALTCAINALTLVQPQKPEDVLDSYHADLPAFIARFVNHFDTGKDQFDTSFAPSTVTVRTVAHPAEHKTKNLLSVHVLLDKITVSLRELSNDGQNDVVTQLQITEILLWLVSRNSLSVNLSFRALQLGSSSRKVEYLTGLVDRTTMLVEQIVARSQKLQAQQTKRLKYLVYHLTVLGGDVADPAFLTRPTYAVRSSHGHVRQHDSWKIISRFRNILVSQSEEELRILSESMLSDSFTLSPNSEQTVIDTWDRWRAWDLSHVKDSIAFRIVYGPGQEPSDATPSKDQPLDLAIRSGNVAFVLDPGPKQSSFSMNDLAVAVSLVPPRAPSGLMLETEPSLKATLVQVVSKSTRLHLNWEIVELAETLCEVILQNEKYHAALLAENGSSPTPVLPKGNSKVQVVISMDTTVLSFDTINLRGQNVATDLKLSLVGEEKVSANSEQSMSALLVAKSATADLHSRSGHLLRLQSRDPSLVVAQNSSATGAKSSEEVKVVGTARTVLVHGREEILGLIEVVDAVLRDEASSLKQQIEMFNTFRSNNPCPAPPTPSRGKELPQITIALEMASYQIEFALLQSLSYSFAGKVGRLSVIPDLKQNFALKVDTDLDRHKHYLRSGENGESHTIAVVELPPVNAQLFITQNAQRLSLSASVIVEVIEIDASALHGLMETFRRPELSQTFDTIKADIGTVQRRYQQVFPESSLSPPSSPTVSSLAVEYQISCVLAGIQVTAAAHSLANHAAAKLSFGLGRSQVYVSNSDPMGSDALPLPNIQASVRRVFADLSVTDKAGERHCGNVSVSASVNCKVSVDERGFAKHDFDVVSQGLHVNLFAETASAVVDVVNHLQDRIKELDLSRERRYLQRLQRPKRQASMVAFKEARSEKDGDSNQSSMVFRSSISVKLLDIQIRWIVGNSVPILHGYEGEDLVFSIRTIDLATKSEEKARLAILDMQLAFMHMSALPSSARPWNSALLPEVVFNVAHRSGLADRSLWFHAAGKPLDIQLEPKFVLPASMIQRSITLAVEKFQTASSTWQSTPTSTGSPRKNPFGNKRLASLVVDADFAGATIHLQDRKVSQSQFGIGVLSTGRPHDKGKYGQFIDDSNITSASVRTPGLALKVEFKEAPESSLNVELRIDASSNTLYPTIVPLIIEISDTVKEVVRQSDTGSPKPPPKPPQKFLEDSEILTADPSAVLGKTQLNIGVRVCKQEFSLSCQPVARVAATTRFEDIYITVNSVRSSEQNHFFALAAVVENFQASVQHVYSRESTFSFDADSIVLSLINSKHLSGTAGISAILKISPMRTQVNARQLQDFLLFREIWFPQEIRQVPEEPPKPVETTAAPQEYLVQRYQQVSAAAAFPWTATIEIEEMSVDLDLGQAIGRSSFKITDLWASSKKSSNWEQNLCIGVGSIGVNSTGRMSGLVELDGIRVRTSITWPREEGGFRQAPRIQASVGFGRLRLKAAFDYQAFAISDITSFDFMMYNVKIDEGLGNDRLIAILNGDKVHAYFTATTASQVVALIQAFERLIQDNRTAYAQSLRDVEKFLRRKSSLSPSAMASKTLAAPKKESDALKAPISLHTDVVVTLQSLSVGAFPNSFTDSQVLLLEALDAQARFAVALEGGRIHSALGMTLGQLKVALASIPHSSGAGPLKPVGEIAIDDVVTTVTSSARGGTILRVPKVIAAMQTWQQPEDNRIDYIFKSSFEGKVDVGWNFSRISFIRGMWGTHTRTLAARLGKPLPESAVKITTGPPSSSGSSKSSGPLQSVTEDILGRSEHEDEAQQQEKITAVVNVPQSKYEYTALEPPIIETPQLRDMGEATPPLEWIGLHRDRLPNVTHQIVIVTLLEVAKEVEDAYGRILGRS</sequence>
<proteinExistence type="predicted"/>
<evidence type="ECO:0000313" key="5">
    <source>
        <dbReference type="EMBL" id="KAF2101704.1"/>
    </source>
</evidence>
<feature type="region of interest" description="Disordered" evidence="1">
    <location>
        <begin position="174"/>
        <end position="212"/>
    </location>
</feature>
<feature type="region of interest" description="Disordered" evidence="1">
    <location>
        <begin position="3050"/>
        <end position="3074"/>
    </location>
</feature>
<dbReference type="InterPro" id="IPR056779">
    <property type="entry name" value="Csf1_C"/>
</dbReference>
<dbReference type="InterPro" id="IPR048636">
    <property type="entry name" value="Csf1_N"/>
</dbReference>
<dbReference type="OrthoDB" id="10051416at2759"/>
<reference evidence="5" key="1">
    <citation type="journal article" date="2020" name="Stud. Mycol.">
        <title>101 Dothideomycetes genomes: a test case for predicting lifestyles and emergence of pathogens.</title>
        <authorList>
            <person name="Haridas S."/>
            <person name="Albert R."/>
            <person name="Binder M."/>
            <person name="Bloem J."/>
            <person name="Labutti K."/>
            <person name="Salamov A."/>
            <person name="Andreopoulos B."/>
            <person name="Baker S."/>
            <person name="Barry K."/>
            <person name="Bills G."/>
            <person name="Bluhm B."/>
            <person name="Cannon C."/>
            <person name="Castanera R."/>
            <person name="Culley D."/>
            <person name="Daum C."/>
            <person name="Ezra D."/>
            <person name="Gonzalez J."/>
            <person name="Henrissat B."/>
            <person name="Kuo A."/>
            <person name="Liang C."/>
            <person name="Lipzen A."/>
            <person name="Lutzoni F."/>
            <person name="Magnuson J."/>
            <person name="Mondo S."/>
            <person name="Nolan M."/>
            <person name="Ohm R."/>
            <person name="Pangilinan J."/>
            <person name="Park H.-J."/>
            <person name="Ramirez L."/>
            <person name="Alfaro M."/>
            <person name="Sun H."/>
            <person name="Tritt A."/>
            <person name="Yoshinaga Y."/>
            <person name="Zwiers L.-H."/>
            <person name="Turgeon B."/>
            <person name="Goodwin S."/>
            <person name="Spatafora J."/>
            <person name="Crous P."/>
            <person name="Grigoriev I."/>
        </authorList>
    </citation>
    <scope>NUCLEOTIDE SEQUENCE</scope>
    <source>
        <strain evidence="5">CBS 133067</strain>
    </source>
</reference>
<evidence type="ECO:0000313" key="6">
    <source>
        <dbReference type="Proteomes" id="UP000799772"/>
    </source>
</evidence>
<evidence type="ECO:0000259" key="4">
    <source>
        <dbReference type="Pfam" id="PF25038"/>
    </source>
</evidence>
<comment type="caution">
    <text evidence="5">The sequence shown here is derived from an EMBL/GenBank/DDBJ whole genome shotgun (WGS) entry which is preliminary data.</text>
</comment>
<feature type="region of interest" description="Disordered" evidence="1">
    <location>
        <begin position="99"/>
        <end position="133"/>
    </location>
</feature>
<dbReference type="Pfam" id="PF25038">
    <property type="entry name" value="Csf1_C"/>
    <property type="match status" value="1"/>
</dbReference>
<dbReference type="Pfam" id="PF21678">
    <property type="entry name" value="Csf1_N"/>
    <property type="match status" value="1"/>
</dbReference>
<dbReference type="Proteomes" id="UP000799772">
    <property type="component" value="Unassembled WGS sequence"/>
</dbReference>
<dbReference type="GO" id="GO:0006113">
    <property type="term" value="P:fermentation"/>
    <property type="evidence" value="ECO:0007669"/>
    <property type="project" value="InterPro"/>
</dbReference>
<keyword evidence="2" id="KW-0812">Transmembrane</keyword>
<dbReference type="GO" id="GO:0016020">
    <property type="term" value="C:membrane"/>
    <property type="evidence" value="ECO:0007669"/>
    <property type="project" value="InterPro"/>
</dbReference>
<protein>
    <submittedName>
        <fullName evidence="5">Uncharacterized protein</fullName>
    </submittedName>
</protein>
<dbReference type="InterPro" id="IPR029636">
    <property type="entry name" value="Csf1"/>
</dbReference>
<feature type="domain" description="Csf1 C-terminal region" evidence="4">
    <location>
        <begin position="2420"/>
        <end position="3169"/>
    </location>
</feature>